<evidence type="ECO:0000313" key="3">
    <source>
        <dbReference type="Proteomes" id="UP001183643"/>
    </source>
</evidence>
<organism evidence="2 3">
    <name type="scientific">Catenuloplanes atrovinosus</name>
    <dbReference type="NCBI Taxonomy" id="137266"/>
    <lineage>
        <taxon>Bacteria</taxon>
        <taxon>Bacillati</taxon>
        <taxon>Actinomycetota</taxon>
        <taxon>Actinomycetes</taxon>
        <taxon>Micromonosporales</taxon>
        <taxon>Micromonosporaceae</taxon>
        <taxon>Catenuloplanes</taxon>
    </lineage>
</organism>
<dbReference type="SUPFAM" id="SSF56112">
    <property type="entry name" value="Protein kinase-like (PK-like)"/>
    <property type="match status" value="1"/>
</dbReference>
<evidence type="ECO:0000256" key="1">
    <source>
        <dbReference type="SAM" id="MobiDB-lite"/>
    </source>
</evidence>
<name>A0AAE3YKZ7_9ACTN</name>
<dbReference type="InterPro" id="IPR011009">
    <property type="entry name" value="Kinase-like_dom_sf"/>
</dbReference>
<evidence type="ECO:0008006" key="4">
    <source>
        <dbReference type="Google" id="ProtNLM"/>
    </source>
</evidence>
<comment type="caution">
    <text evidence="2">The sequence shown here is derived from an EMBL/GenBank/DDBJ whole genome shotgun (WGS) entry which is preliminary data.</text>
</comment>
<accession>A0AAE3YKZ7</accession>
<feature type="region of interest" description="Disordered" evidence="1">
    <location>
        <begin position="668"/>
        <end position="694"/>
    </location>
</feature>
<feature type="compositionally biased region" description="Pro residues" evidence="1">
    <location>
        <begin position="341"/>
        <end position="361"/>
    </location>
</feature>
<protein>
    <recommendedName>
        <fullName evidence="4">Lonely Cys domain-containing protein</fullName>
    </recommendedName>
</protein>
<dbReference type="EMBL" id="JAVDYB010000001">
    <property type="protein sequence ID" value="MDR7274216.1"/>
    <property type="molecule type" value="Genomic_DNA"/>
</dbReference>
<proteinExistence type="predicted"/>
<feature type="compositionally biased region" description="Low complexity" evidence="1">
    <location>
        <begin position="362"/>
        <end position="371"/>
    </location>
</feature>
<keyword evidence="3" id="KW-1185">Reference proteome</keyword>
<reference evidence="2" key="1">
    <citation type="submission" date="2023-07" db="EMBL/GenBank/DDBJ databases">
        <title>Sequencing the genomes of 1000 actinobacteria strains.</title>
        <authorList>
            <person name="Klenk H.-P."/>
        </authorList>
    </citation>
    <scope>NUCLEOTIDE SEQUENCE</scope>
    <source>
        <strain evidence="2">DSM 44707</strain>
    </source>
</reference>
<evidence type="ECO:0000313" key="2">
    <source>
        <dbReference type="EMBL" id="MDR7274216.1"/>
    </source>
</evidence>
<dbReference type="RefSeq" id="WP_310363613.1">
    <property type="nucleotide sequence ID" value="NZ_JAVDYB010000001.1"/>
</dbReference>
<gene>
    <name evidence="2" type="ORF">J2S41_000994</name>
</gene>
<dbReference type="Gene3D" id="3.90.1200.10">
    <property type="match status" value="1"/>
</dbReference>
<sequence length="3400" mass="363035">MAFFQICADGRFIPVPSGVFFHDGPMTTPVDLGALTRAMTAERPGGGIAVFLTPRALTDPAAVNRVRLALGGVPAAARDGLLIGSLSGETYDPAGWMTLTETFGLQKHAPFRDGTPLDRRVIGVDAQGLEAVGVPDAIRVLPRAQAAARETLRAAVRLGTERTGSPWQRLEALLAEASAVRDALGVPAAFADEANPSPAYQLAVGLALFGPPPGTDTGLLTRAVLPPTTAELLAVFAPGTTGEPADPAALRDALVAMPGSAALVRSGDRTRWLVSRDGAAYWVDPGADRNAVAPFDPESGGRRTNELRAPGTTVTMLDPAGRIVTFARAATALPPGAFTPAPEPVGPAPGTPPAEPVPPAEAGPEPEATPGDQARDLVAALELPAGEPVIVFSTAVRTGLGGGDGPALAPAVLRDLVDGLRRQYPDGRVLLIGPEPAGDLRERAPELFALRDTAAARGIDLADETRLDAILRELTRVADSTLAGTSDRVPAVSERLGMRTVRLGAGPEFDGTTRADLARRQRLDVPIDWPELHRRGADAVEAGDRDALDRALDDWTDSATAYRDLLDRTTALGRSRARITDGLLGVLRDGRNLDAEAARAWWQAFSAESPLADTLTLHDDDATPAPVTAADVDGLVRVFTTDVDGLVRRVVDLDREYGRPVLPKKVKPEERDVFGGNDAPLLRPAAPEDAGEPSRNPLFLPLDPAAIEEFLRGAPRNGELKKDRILEGFVRRPALWMPLAELRPDMLTEHPGTEWHYFTTAEGEIFIASEVPVDKRLPAAMEELARQTRRLVGERAPELVGLSPDEERLAPVIAAIGAELEPYVARITELERTSVISAKELQALYDGWKPIYPGLTLDHLVEALNTVGHPALGAVELPSRNGSYLLRASLGRTSGELHFIEPLETLDINTKSGRYMSLRVRPPQAGDQPLRWAANVARRISAQLGMPVRLGEMKYSGLPPVEDNPLAEGLRPTVSQVVPDGLGGFRADGMELMIRRVKVSGRDVMVLVSDAEWERLRGRNWLPATDRLGAGLPVVAVHNEGGHVRVPARLDGVDGEVLLTPDQLRTVTERLGANQALLSCEIAALRPEFVQAYADALGGDVLAAPGDLLAGAAGGRLLTRGGDPWLLFTPEGLGESWDTLNDLRSFDGFRSRDDPEAFGAYAAGEPESGVLLTRTPTPDDVVSRARDAERRVEAWLTEAGGEAAVRQRVRGDEVALDALRAARTFLTDIRRVIDPPGTAAGTTAAPAALIGGLDAAIQAFDTGVAPLRNRTGVPAPPWLDESATERITDALAAAVQQVSAGGHGWTLAVADDDPTTVVLTRDGMSSRLRVITDGTVGDADLMLREQDNAASAYRREAAPAELRLPPSMTVADLKSTLIWAGEQLDADRREWMRRITRVMFHAPPRARLGPDGKPAWFRSFGPADRGRLESLTYQLRQPVSAGRNTRIVADLTALGVLSDQKGAAPRAQALDRRLRQQNLPEEARQFVRDRMFDTRSKDAGAGVLDAVRTAAAVLVENSGEIRGAGLTKENGDDILRLRVPEHPLADGEGIVRIRIVPEPPDPMGDLDDTVRLETAETPTLRVRTRTSDAALRVLVAGRLSVLLTTLEKAAPGGKGKVSKSRFEDGRRLLAEETALRQIRNANTGAIARWSRSRTQRLTLHQEILDALIERRRAEMRGLLEGALPDDLRARLTAALTQPTWRANATPGPIADKPGMALHTARRVLSAPVAVTTTVGAGVLAGRQGYLIGSSVAGQGMAAVPQAWSDAANARMGATGGPPKDRLIKPGATAPGYALFSAPSWSSPAQNVIKRSPSGFAQSLASMLVAGAASTQWDKGGAALGLTVLANLIQAELDHVFDRPEGVSSKRYAFEHARTWDKMRNDFVESAYFRVRELIGRSQSQPLSREVRESLEDTRTHITAMMQGILHEVDVATREMVRRRNSPWRRSALSETYDLVARGLGDGMPSRFHNALRVGGQHAAAQIPSLVLGVLANSAVDLVTMNIGAAGASGAVYGAGWSGLKRHEFADLVAVASWDTLNHLRYLLDAITFLLDKDLPLTDGRQPSTPPLGIDELPQANPDRSRLLTAMRKIGLRRLSEARAQGRANDAAGRPREVSGRLQMLYKHIPSFVTHLAAAGAIGGALNLPGAVLGVGIAVGGVAKLATGVGENLLRVSAPLFAQQAGIRQSLAETARMTSTREELATEIKDLMGAAAAAHQEIKPAPVPGWTGFTGTMRSIPGGVRSRLGRAHRATSRGLTRVGDLTTWREPPALWRGPAPTGPVELTHRDRTALNELHEMARDLDYAHDPARTARADLTPDAVGRKLVVLLDRLGLRTAQDPHGHRWRAARADLLRRHGYRVPPNGPLDRLRNARVTGDGGAGRHTPVDVIEEALAEHHTADPLTTTLWTVANRPYFRPLRMDVRAGGWIKVFLGDGRRYRIRVSTAVVGADSGARLRLAPDDLWHAVRGTTRDEAHTLVLDPAHAADPDLLDSALRWATAQIHRHRTGNRHRVQDMMTGPARILLTMPSTGVSEVPEARARASAGRTLDGQVPAATIRGMEDLLPALTSADDAGVRTFVSGAMNWGEVTLTRLGEQFETGSGAIVHRARGPAGTEPVVVKIFPRMSRFVEELSALERLSRPGFTAFTVPEVRAVGAVNRSGTPVGVLVMSEVNGVTLTDLLAGVGAAALASLRADALARAREAIAALGRAMADLHARRGGAVSQAYLDGQVAWVRDQVRHLPEGHEQRTRAEAAISLVTADPGPAGLVHGDAHPGNVVWHPVDGITFLDVSGAHRSIGPDGAPAGMPERDISTFLSKLRSQGSALGLRMRDELMVLRQAFLDAYDGAGGVRAQHVADMFQAARHARQVREGAPVELMVFPAAVPDQLGLSDPARLPNPAALLGQAVLLGRRYRGHEAGRITVALARANAAPQTERITELLDTFTGGLASVVDGLGTLLRTAGQDPARLSAYRDEFLEVLESYGAARRMLDQLATETGDGTLRLPPWRELVDVRAPATPAMEPILLGEWSGPHAGAAADILASARATGVPVVAVDLSGPAGIAGPVVEELRAVLAGFRRMRTAPVVVATAATRASGELFESVRREFTPVLIQSAAAGFDRVWVLQAPDGESRLLESRLGTEIFTAAGPLARLVPQRADGVHLPGALGLWTMSRTWSAAADLHREHLAELHTDAAAEALAAAVAAEPGDARLAAFRTVLDVARAAGGLPTDGDARLTPVARSLLEVEPVPAAGPRDRATAGFVYDYLATMGPRTGRYAMDGLLFQLIRAGALTWDQGLSLVRATAATPADRANLAVFEAVRDLLAVDPALAGEDPMTQPELRAIMSRIGGVAASRLTTDGRNPDCVTPSDRVNWVKHLDGLRDALRATEPGRASLIEVATHILTNC</sequence>
<dbReference type="Proteomes" id="UP001183643">
    <property type="component" value="Unassembled WGS sequence"/>
</dbReference>
<feature type="region of interest" description="Disordered" evidence="1">
    <location>
        <begin position="337"/>
        <end position="371"/>
    </location>
</feature>